<protein>
    <submittedName>
        <fullName evidence="1">Uncharacterized protein</fullName>
    </submittedName>
</protein>
<dbReference type="AlphaFoldDB" id="A0A8J5ICQ4"/>
<reference evidence="1" key="1">
    <citation type="submission" date="2021-01" db="EMBL/GenBank/DDBJ databases">
        <title>Phytophthora aleatoria, a newly-described species from Pinus radiata is distinct from Phytophthora cactorum isolates based on comparative genomics.</title>
        <authorList>
            <person name="Mcdougal R."/>
            <person name="Panda P."/>
            <person name="Williams N."/>
            <person name="Studholme D.J."/>
        </authorList>
    </citation>
    <scope>NUCLEOTIDE SEQUENCE</scope>
    <source>
        <strain evidence="1">NZFS 4037</strain>
    </source>
</reference>
<sequence length="164" mass="19039">MKVAEWDSIESAFAKLIYWCALDIFVPFGHCNAQTFVKSRHPDVVQEFFSLVAVLLSDSMLAKVRSEWDYFMVASALTTCNKRGSGMSEWEVKTWGYTHQCNDFIKHSPSPEYDGHVQDVPSVYEWCDNAPDRSGYDANRKRAVHTRQFLRNLQILTKRLKQHK</sequence>
<accession>A0A8J5ICQ4</accession>
<comment type="caution">
    <text evidence="1">The sequence shown here is derived from an EMBL/GenBank/DDBJ whole genome shotgun (WGS) entry which is preliminary data.</text>
</comment>
<keyword evidence="2" id="KW-1185">Reference proteome</keyword>
<evidence type="ECO:0000313" key="2">
    <source>
        <dbReference type="Proteomes" id="UP000709295"/>
    </source>
</evidence>
<proteinExistence type="predicted"/>
<evidence type="ECO:0000313" key="1">
    <source>
        <dbReference type="EMBL" id="KAG6956466.1"/>
    </source>
</evidence>
<gene>
    <name evidence="1" type="ORF">JG688_00011410</name>
</gene>
<dbReference type="EMBL" id="JAENGY010000798">
    <property type="protein sequence ID" value="KAG6956466.1"/>
    <property type="molecule type" value="Genomic_DNA"/>
</dbReference>
<dbReference type="Proteomes" id="UP000709295">
    <property type="component" value="Unassembled WGS sequence"/>
</dbReference>
<organism evidence="1 2">
    <name type="scientific">Phytophthora aleatoria</name>
    <dbReference type="NCBI Taxonomy" id="2496075"/>
    <lineage>
        <taxon>Eukaryota</taxon>
        <taxon>Sar</taxon>
        <taxon>Stramenopiles</taxon>
        <taxon>Oomycota</taxon>
        <taxon>Peronosporomycetes</taxon>
        <taxon>Peronosporales</taxon>
        <taxon>Peronosporaceae</taxon>
        <taxon>Phytophthora</taxon>
    </lineage>
</organism>
<name>A0A8J5ICQ4_9STRA</name>